<dbReference type="EMBL" id="CP026923">
    <property type="protein sequence ID" value="AVG24413.1"/>
    <property type="molecule type" value="Genomic_DNA"/>
</dbReference>
<dbReference type="PROSITE" id="PS00629">
    <property type="entry name" value="IMP_1"/>
    <property type="match status" value="1"/>
</dbReference>
<dbReference type="GO" id="GO:0006020">
    <property type="term" value="P:inositol metabolic process"/>
    <property type="evidence" value="ECO:0007669"/>
    <property type="project" value="TreeGrafter"/>
</dbReference>
<keyword evidence="13" id="KW-1185">Reference proteome</keyword>
<dbReference type="Proteomes" id="UP000243077">
    <property type="component" value="Chromosome"/>
</dbReference>
<dbReference type="Gene3D" id="3.40.190.80">
    <property type="match status" value="1"/>
</dbReference>
<evidence type="ECO:0000256" key="5">
    <source>
        <dbReference type="ARBA" id="ARBA00022723"/>
    </source>
</evidence>
<evidence type="ECO:0000256" key="6">
    <source>
        <dbReference type="ARBA" id="ARBA00022801"/>
    </source>
</evidence>
<feature type="binding site" evidence="11">
    <location>
        <position position="92"/>
    </location>
    <ligand>
        <name>Mg(2+)</name>
        <dbReference type="ChEBI" id="CHEBI:18420"/>
        <label>1</label>
        <note>catalytic</note>
    </ligand>
</feature>
<sequence>MALTFSLADDLSLALAAAADADLISMARFHAADLQTDTKADSTPVTDADRAVEDRVRAVIRSARPRDQILGEERGHSSGSEGSREWVIDPIDGTAGFSRGLPIWATLISLTINGVPEVGVVSAPALGQRWWAATGHGAWTRQKGKTRAIGVSHIGSMDEAVVSYNSLPGWLEAGAHDQLMTLVTTAWRARAIGDFWSYMLVAEGLLEVAGEFDLQPYDIAALWPIVTEAGGRFSALDGSEDLGAGSALATNGLLHNDVLAIMRGDQS</sequence>
<gene>
    <name evidence="12" type="ORF">C3B54_111472</name>
</gene>
<dbReference type="SUPFAM" id="SSF56655">
    <property type="entry name" value="Carbohydrate phosphatase"/>
    <property type="match status" value="1"/>
</dbReference>
<dbReference type="GO" id="GO:0004401">
    <property type="term" value="F:histidinol-phosphatase activity"/>
    <property type="evidence" value="ECO:0007669"/>
    <property type="project" value="UniProtKB-EC"/>
</dbReference>
<evidence type="ECO:0000256" key="8">
    <source>
        <dbReference type="ARBA" id="ARBA00033209"/>
    </source>
</evidence>
<dbReference type="KEGG" id="psai:C3B54_111472"/>
<evidence type="ECO:0000256" key="1">
    <source>
        <dbReference type="ARBA" id="ARBA00001946"/>
    </source>
</evidence>
<evidence type="ECO:0000313" key="12">
    <source>
        <dbReference type="EMBL" id="AVG24413.1"/>
    </source>
</evidence>
<dbReference type="PANTHER" id="PTHR20854">
    <property type="entry name" value="INOSITOL MONOPHOSPHATASE"/>
    <property type="match status" value="1"/>
</dbReference>
<evidence type="ECO:0000256" key="11">
    <source>
        <dbReference type="PIRSR" id="PIRSR600760-2"/>
    </source>
</evidence>
<comment type="cofactor">
    <cofactor evidence="1 11">
        <name>Mg(2+)</name>
        <dbReference type="ChEBI" id="CHEBI:18420"/>
    </cofactor>
</comment>
<accession>A0A2L2BRW1</accession>
<dbReference type="RefSeq" id="WP_245867875.1">
    <property type="nucleotide sequence ID" value="NZ_CP026923.1"/>
</dbReference>
<dbReference type="FunFam" id="3.30.540.10:FF:000003">
    <property type="entry name" value="Inositol-1-monophosphatase"/>
    <property type="match status" value="1"/>
</dbReference>
<dbReference type="Pfam" id="PF00459">
    <property type="entry name" value="Inositol_P"/>
    <property type="match status" value="1"/>
</dbReference>
<dbReference type="InterPro" id="IPR020583">
    <property type="entry name" value="Inositol_monoP_metal-BS"/>
</dbReference>
<dbReference type="GO" id="GO:0046872">
    <property type="term" value="F:metal ion binding"/>
    <property type="evidence" value="ECO:0007669"/>
    <property type="project" value="UniProtKB-KW"/>
</dbReference>
<dbReference type="InterPro" id="IPR000760">
    <property type="entry name" value="Inositol_monophosphatase-like"/>
</dbReference>
<dbReference type="GO" id="GO:0007165">
    <property type="term" value="P:signal transduction"/>
    <property type="evidence" value="ECO:0007669"/>
    <property type="project" value="TreeGrafter"/>
</dbReference>
<comment type="function">
    <text evidence="10">Catalyzes the dephosphorylation of histidinol-phosphate to histidinol, the direct precursor of histidine.</text>
</comment>
<dbReference type="Gene3D" id="3.30.540.10">
    <property type="entry name" value="Fructose-1,6-Bisphosphatase, subunit A, domain 1"/>
    <property type="match status" value="1"/>
</dbReference>
<evidence type="ECO:0000256" key="9">
    <source>
        <dbReference type="ARBA" id="ARBA00049158"/>
    </source>
</evidence>
<evidence type="ECO:0000256" key="7">
    <source>
        <dbReference type="ARBA" id="ARBA00022842"/>
    </source>
</evidence>
<evidence type="ECO:0000256" key="4">
    <source>
        <dbReference type="ARBA" id="ARBA00021697"/>
    </source>
</evidence>
<organism evidence="12 13">
    <name type="scientific">Pontimonas salivibrio</name>
    <dbReference type="NCBI Taxonomy" id="1159327"/>
    <lineage>
        <taxon>Bacteria</taxon>
        <taxon>Bacillati</taxon>
        <taxon>Actinomycetota</taxon>
        <taxon>Actinomycetes</taxon>
        <taxon>Micrococcales</taxon>
        <taxon>Microbacteriaceae</taxon>
        <taxon>Pontimonas</taxon>
    </lineage>
</organism>
<dbReference type="AlphaFoldDB" id="A0A2L2BRW1"/>
<reference evidence="12 13" key="1">
    <citation type="submission" date="2018-02" db="EMBL/GenBank/DDBJ databases">
        <title>Complete genome of the streamlined marine actinobacterium Pontimonas salivibrio CL-TW6 adapted to coastal planktonic lifestype.</title>
        <authorList>
            <person name="Cho B.C."/>
            <person name="Hardies S.C."/>
            <person name="Jang G.I."/>
            <person name="Hwang C.Y."/>
        </authorList>
    </citation>
    <scope>NUCLEOTIDE SEQUENCE [LARGE SCALE GENOMIC DNA]</scope>
    <source>
        <strain evidence="12 13">CL-TW6</strain>
    </source>
</reference>
<dbReference type="EC" id="3.1.3.15" evidence="3"/>
<feature type="binding site" evidence="11">
    <location>
        <position position="89"/>
    </location>
    <ligand>
        <name>Mg(2+)</name>
        <dbReference type="ChEBI" id="CHEBI:18420"/>
        <label>1</label>
        <note>catalytic</note>
    </ligand>
</feature>
<dbReference type="GO" id="GO:0008934">
    <property type="term" value="F:inositol monophosphate 1-phosphatase activity"/>
    <property type="evidence" value="ECO:0007669"/>
    <property type="project" value="TreeGrafter"/>
</dbReference>
<feature type="binding site" evidence="11">
    <location>
        <position position="218"/>
    </location>
    <ligand>
        <name>Mg(2+)</name>
        <dbReference type="ChEBI" id="CHEBI:18420"/>
        <label>1</label>
        <note>catalytic</note>
    </ligand>
</feature>
<feature type="binding site" evidence="11">
    <location>
        <position position="91"/>
    </location>
    <ligand>
        <name>Mg(2+)</name>
        <dbReference type="ChEBI" id="CHEBI:18420"/>
        <label>1</label>
        <note>catalytic</note>
    </ligand>
</feature>
<proteinExistence type="predicted"/>
<comment type="pathway">
    <text evidence="2">Amino-acid biosynthesis; L-histidine biosynthesis; L-histidine from 5-phospho-alpha-D-ribose 1-diphosphate: step 8/9.</text>
</comment>
<evidence type="ECO:0000313" key="13">
    <source>
        <dbReference type="Proteomes" id="UP000243077"/>
    </source>
</evidence>
<comment type="catalytic activity">
    <reaction evidence="9">
        <text>L-histidinol phosphate + H2O = L-histidinol + phosphate</text>
        <dbReference type="Rhea" id="RHEA:14465"/>
        <dbReference type="ChEBI" id="CHEBI:15377"/>
        <dbReference type="ChEBI" id="CHEBI:43474"/>
        <dbReference type="ChEBI" id="CHEBI:57699"/>
        <dbReference type="ChEBI" id="CHEBI:57980"/>
        <dbReference type="EC" id="3.1.3.15"/>
    </reaction>
</comment>
<dbReference type="PRINTS" id="PR00377">
    <property type="entry name" value="IMPHPHTASES"/>
</dbReference>
<keyword evidence="7 11" id="KW-0460">Magnesium</keyword>
<evidence type="ECO:0000256" key="2">
    <source>
        <dbReference type="ARBA" id="ARBA00004970"/>
    </source>
</evidence>
<name>A0A2L2BRW1_9MICO</name>
<evidence type="ECO:0000256" key="3">
    <source>
        <dbReference type="ARBA" id="ARBA00013085"/>
    </source>
</evidence>
<dbReference type="PANTHER" id="PTHR20854:SF4">
    <property type="entry name" value="INOSITOL-1-MONOPHOSPHATASE-RELATED"/>
    <property type="match status" value="1"/>
</dbReference>
<keyword evidence="5 11" id="KW-0479">Metal-binding</keyword>
<keyword evidence="6 12" id="KW-0378">Hydrolase</keyword>
<evidence type="ECO:0000256" key="10">
    <source>
        <dbReference type="ARBA" id="ARBA00053547"/>
    </source>
</evidence>
<feature type="binding site" evidence="11">
    <location>
        <position position="72"/>
    </location>
    <ligand>
        <name>Mg(2+)</name>
        <dbReference type="ChEBI" id="CHEBI:18420"/>
        <label>1</label>
        <note>catalytic</note>
    </ligand>
</feature>
<protein>
    <recommendedName>
        <fullName evidence="4">Histidinol-phosphatase</fullName>
        <ecNumber evidence="3">3.1.3.15</ecNumber>
    </recommendedName>
    <alternativeName>
        <fullName evidence="8">Histidinol-phosphate phosphatase</fullName>
    </alternativeName>
</protein>